<dbReference type="SUPFAM" id="SSF48452">
    <property type="entry name" value="TPR-like"/>
    <property type="match status" value="1"/>
</dbReference>
<evidence type="ECO:0000313" key="1">
    <source>
        <dbReference type="EMBL" id="GAA1721534.1"/>
    </source>
</evidence>
<organism evidence="1 2">
    <name type="scientific">Fodinicola feengrottensis</name>
    <dbReference type="NCBI Taxonomy" id="435914"/>
    <lineage>
        <taxon>Bacteria</taxon>
        <taxon>Bacillati</taxon>
        <taxon>Actinomycetota</taxon>
        <taxon>Actinomycetes</taxon>
        <taxon>Mycobacteriales</taxon>
        <taxon>Fodinicola</taxon>
    </lineage>
</organism>
<proteinExistence type="predicted"/>
<dbReference type="Proteomes" id="UP001500618">
    <property type="component" value="Unassembled WGS sequence"/>
</dbReference>
<evidence type="ECO:0008006" key="3">
    <source>
        <dbReference type="Google" id="ProtNLM"/>
    </source>
</evidence>
<dbReference type="InterPro" id="IPR011990">
    <property type="entry name" value="TPR-like_helical_dom_sf"/>
</dbReference>
<comment type="caution">
    <text evidence="1">The sequence shown here is derived from an EMBL/GenBank/DDBJ whole genome shotgun (WGS) entry which is preliminary data.</text>
</comment>
<accession>A0ABP4VBC9</accession>
<dbReference type="Gene3D" id="1.25.40.10">
    <property type="entry name" value="Tetratricopeptide repeat domain"/>
    <property type="match status" value="1"/>
</dbReference>
<protein>
    <recommendedName>
        <fullName evidence="3">XRE family transcriptional regulator</fullName>
    </recommendedName>
</protein>
<dbReference type="EMBL" id="BAAANY010000047">
    <property type="protein sequence ID" value="GAA1721534.1"/>
    <property type="molecule type" value="Genomic_DNA"/>
</dbReference>
<gene>
    <name evidence="1" type="ORF">GCM10009765_82130</name>
</gene>
<name>A0ABP4VBC9_9ACTN</name>
<keyword evidence="2" id="KW-1185">Reference proteome</keyword>
<dbReference type="RefSeq" id="WP_344315398.1">
    <property type="nucleotide sequence ID" value="NZ_BAAANY010000047.1"/>
</dbReference>
<reference evidence="2" key="1">
    <citation type="journal article" date="2019" name="Int. J. Syst. Evol. Microbiol.">
        <title>The Global Catalogue of Microorganisms (GCM) 10K type strain sequencing project: providing services to taxonomists for standard genome sequencing and annotation.</title>
        <authorList>
            <consortium name="The Broad Institute Genomics Platform"/>
            <consortium name="The Broad Institute Genome Sequencing Center for Infectious Disease"/>
            <person name="Wu L."/>
            <person name="Ma J."/>
        </authorList>
    </citation>
    <scope>NUCLEOTIDE SEQUENCE [LARGE SCALE GENOMIC DNA]</scope>
    <source>
        <strain evidence="2">JCM 14718</strain>
    </source>
</reference>
<evidence type="ECO:0000313" key="2">
    <source>
        <dbReference type="Proteomes" id="UP001500618"/>
    </source>
</evidence>
<sequence>MPGYDPIRLPPDFWTDPAVRQALRARDIGQLFKIMGSLSPKISQTRIGVALGKDQGQISRMINKTKEKTLGVLIDIANGLDMPQSARYDLLQDLIGTQHQPSLTPSSAGDTAPDLTVGLTYPTGDEPDRVSIADLLRVDLDGNPGIVAAAVDLDAWKNTSMQWMLADTDQAAPADLGRIAGVEGIRRTTELFARLDNQFGGGHARQALVQYLRSDVLPLLDEHQPGPVRRDLYRATAEAVMLVAWMSYDAGNHGLAQRYFIQATKIADSAGDRVLSASIMDAMSHQATFVGKYTQAAQLAQAAQAGTRGRATATLTAHFSLMEARALARQGDATGTDRAISKAVTLFDKRKPDDDPEWIRYVDEAELAAEIGHCFRDLGRHQDAAGYLLQSVCGTSDEYLRSNYFATMVLADAHLAAGDREQAQSIALKAIDVGEHLKSARTVEYLREFRARLALAGPSVMDRSFISAAELHTLWRLAAPA</sequence>